<feature type="transmembrane region" description="Helical" evidence="1">
    <location>
        <begin position="522"/>
        <end position="544"/>
    </location>
</feature>
<dbReference type="VEuPathDB" id="FungiDB:SDRG_10529"/>
<dbReference type="AlphaFoldDB" id="T0Q1L7"/>
<dbReference type="GeneID" id="19951256"/>
<feature type="transmembrane region" description="Helical" evidence="1">
    <location>
        <begin position="484"/>
        <end position="510"/>
    </location>
</feature>
<evidence type="ECO:0000313" key="3">
    <source>
        <dbReference type="EMBL" id="EQC31739.1"/>
    </source>
</evidence>
<dbReference type="STRING" id="1156394.T0Q1L7"/>
<dbReference type="OrthoDB" id="167531at2759"/>
<dbReference type="Proteomes" id="UP000030762">
    <property type="component" value="Unassembled WGS sequence"/>
</dbReference>
<keyword evidence="1" id="KW-0812">Transmembrane</keyword>
<accession>T0Q1L7</accession>
<reference evidence="3 4" key="1">
    <citation type="submission" date="2012-04" db="EMBL/GenBank/DDBJ databases">
        <title>The Genome Sequence of Saprolegnia declina VS20.</title>
        <authorList>
            <consortium name="The Broad Institute Genome Sequencing Platform"/>
            <person name="Russ C."/>
            <person name="Nusbaum C."/>
            <person name="Tyler B."/>
            <person name="van West P."/>
            <person name="Dieguez-Uribeondo J."/>
            <person name="de Bruijn I."/>
            <person name="Tripathy S."/>
            <person name="Jiang R."/>
            <person name="Young S.K."/>
            <person name="Zeng Q."/>
            <person name="Gargeya S."/>
            <person name="Fitzgerald M."/>
            <person name="Haas B."/>
            <person name="Abouelleil A."/>
            <person name="Alvarado L."/>
            <person name="Arachchi H.M."/>
            <person name="Berlin A."/>
            <person name="Chapman S.B."/>
            <person name="Goldberg J."/>
            <person name="Griggs A."/>
            <person name="Gujja S."/>
            <person name="Hansen M."/>
            <person name="Howarth C."/>
            <person name="Imamovic A."/>
            <person name="Larimer J."/>
            <person name="McCowen C."/>
            <person name="Montmayeur A."/>
            <person name="Murphy C."/>
            <person name="Neiman D."/>
            <person name="Pearson M."/>
            <person name="Priest M."/>
            <person name="Roberts A."/>
            <person name="Saif S."/>
            <person name="Shea T."/>
            <person name="Sisk P."/>
            <person name="Sykes S."/>
            <person name="Wortman J."/>
            <person name="Nusbaum C."/>
            <person name="Birren B."/>
        </authorList>
    </citation>
    <scope>NUCLEOTIDE SEQUENCE [LARGE SCALE GENOMIC DNA]</scope>
    <source>
        <strain evidence="3 4">VS20</strain>
    </source>
</reference>
<dbReference type="RefSeq" id="XP_008614746.1">
    <property type="nucleotide sequence ID" value="XM_008616524.1"/>
</dbReference>
<dbReference type="InParanoid" id="T0Q1L7"/>
<keyword evidence="1" id="KW-0472">Membrane</keyword>
<keyword evidence="2" id="KW-0732">Signal</keyword>
<name>T0Q1L7_SAPDV</name>
<evidence type="ECO:0000256" key="1">
    <source>
        <dbReference type="SAM" id="Phobius"/>
    </source>
</evidence>
<dbReference type="eggNOG" id="KOG1055">
    <property type="taxonomic scope" value="Eukaryota"/>
</dbReference>
<dbReference type="EMBL" id="JH767167">
    <property type="protein sequence ID" value="EQC31739.1"/>
    <property type="molecule type" value="Genomic_DNA"/>
</dbReference>
<gene>
    <name evidence="3" type="ORF">SDRG_10529</name>
</gene>
<evidence type="ECO:0000313" key="4">
    <source>
        <dbReference type="Proteomes" id="UP000030762"/>
    </source>
</evidence>
<keyword evidence="1" id="KW-1133">Transmembrane helix</keyword>
<feature type="transmembrane region" description="Helical" evidence="1">
    <location>
        <begin position="550"/>
        <end position="571"/>
    </location>
</feature>
<feature type="signal peptide" evidence="2">
    <location>
        <begin position="1"/>
        <end position="16"/>
    </location>
</feature>
<proteinExistence type="predicted"/>
<sequence length="1137" mass="124577">MRCWVALALWSLEVAASSVKPSALDAQRGTCLDADWVQRTATAHNLDPIGRDSQNRRVNPLLQPALKAPRFFVKDPRMDIPNIFGKCMQPGEVIHGVGETVYANGSQAYAGVVNGTVILERNAWASHDVNRAVLSILLDEVVGYSVSILDTADGINCAERMSFQGLGRCTPTHVNGEVWPNGKLKTIEVFANSTKRTTTGYGGQSGLYTLTDNVREMSKGSASTKGSFSEPYAADYWRDYASVTEVINFYSMAHANLSQLVIPSMCPNGTLGCIDGCSKSYACTQAETQGKQCMLVAMMDPAYDVGFIQALVSNNNIPAYFCFGGDAKMRNYVTSVMHAGGAVVFYEFQPDTLFYEHPGKFTRIAFPTSNASNFAASTNSFGENGYGQPTTNPIKTDYPMTPLLQYISLVLKADTRLTSFVTQLQLAQLDLAHLLESYVDHSQDPTVPDPAFAAACHWVQDNYITWSNWIMPLPLCTLEKSVSYIFIFPALCMFWKAVITFIGLYVSFLIRHDDGDFQESMWIFSAACVVLMGSLFLIPLSYLVKLPATTSFAFCSVITLVCTLVVMGLMLGPKFARLNLADLNRETPPMRSSLLVALLGLKMSSAETPTPSLLESQRGSCLDAAWVQRTAATYKLDPHVRDAQNRRVNPFLQPGMKVPRFTVQDPRMNRPNLFGSCMASNEIMHGLGETVYANGSQAFPGVFNGTLILERNGWQSHDLSRVVLSILLTEVLGYGVTTFETGGGLNCAQRMSFQGLSHCTPTHINSEVWTSGKLKTLNVYANATMPTTTGYNGMGGLYTLTDNVVEALKGSASTKGTFSKPFALDFWRDYYWSDQVIQYFGYNQIKMAPLVQQSSCPDNSFGCRNGCSKSYACTLNEQNGKSCMMVAMMDEGYDPGFVQAMMSNNNIPAYFCFLGYDGMLAYVVNTMKAGGAVAFYDFEPDILFYEHPGAFTHVTFPQSDPANIAAATGSFGENGYGQPTTNPLATDYPLTPLVRYISKIITGDAFLMDFLMNMQIAPLDMDQLFSDYVAFKKDASVPDPVFTSACKWVQNNYVTWSDWVDPLPLCTLQSSVSYTYQGCNASTRLLVVMGLMLGPKFTRLNRADYTSSGTAATKGVSTSSAGPVKPIQVAAAPPQVQ</sequence>
<feature type="chain" id="PRO_5004569212" evidence="2">
    <location>
        <begin position="17"/>
        <end position="1137"/>
    </location>
</feature>
<protein>
    <submittedName>
        <fullName evidence="3">Uncharacterized protein</fullName>
    </submittedName>
</protein>
<organism evidence="3 4">
    <name type="scientific">Saprolegnia diclina (strain VS20)</name>
    <dbReference type="NCBI Taxonomy" id="1156394"/>
    <lineage>
        <taxon>Eukaryota</taxon>
        <taxon>Sar</taxon>
        <taxon>Stramenopiles</taxon>
        <taxon>Oomycota</taxon>
        <taxon>Saprolegniomycetes</taxon>
        <taxon>Saprolegniales</taxon>
        <taxon>Saprolegniaceae</taxon>
        <taxon>Saprolegnia</taxon>
    </lineage>
</organism>
<evidence type="ECO:0000256" key="2">
    <source>
        <dbReference type="SAM" id="SignalP"/>
    </source>
</evidence>
<keyword evidence="4" id="KW-1185">Reference proteome</keyword>